<evidence type="ECO:0000256" key="2">
    <source>
        <dbReference type="ARBA" id="ARBA00022737"/>
    </source>
</evidence>
<protein>
    <recommendedName>
        <fullName evidence="3">CAP-Gly domain-containing protein</fullName>
    </recommendedName>
</protein>
<dbReference type="InterPro" id="IPR036859">
    <property type="entry name" value="CAP-Gly_dom_sf"/>
</dbReference>
<dbReference type="AlphaFoldDB" id="A0AAW0CQL1"/>
<dbReference type="InterPro" id="IPR032675">
    <property type="entry name" value="LRR_dom_sf"/>
</dbReference>
<organism evidence="4 5">
    <name type="scientific">Paramarasmius palmivorus</name>
    <dbReference type="NCBI Taxonomy" id="297713"/>
    <lineage>
        <taxon>Eukaryota</taxon>
        <taxon>Fungi</taxon>
        <taxon>Dikarya</taxon>
        <taxon>Basidiomycota</taxon>
        <taxon>Agaricomycotina</taxon>
        <taxon>Agaricomycetes</taxon>
        <taxon>Agaricomycetidae</taxon>
        <taxon>Agaricales</taxon>
        <taxon>Marasmiineae</taxon>
        <taxon>Marasmiaceae</taxon>
        <taxon>Paramarasmius</taxon>
    </lineage>
</organism>
<dbReference type="PROSITE" id="PS00845">
    <property type="entry name" value="CAP_GLY_1"/>
    <property type="match status" value="1"/>
</dbReference>
<dbReference type="Pfam" id="PF14580">
    <property type="entry name" value="LRR_9"/>
    <property type="match status" value="1"/>
</dbReference>
<name>A0AAW0CQL1_9AGAR</name>
<evidence type="ECO:0000313" key="5">
    <source>
        <dbReference type="Proteomes" id="UP001383192"/>
    </source>
</evidence>
<dbReference type="Pfam" id="PF01302">
    <property type="entry name" value="CAP_GLY"/>
    <property type="match status" value="1"/>
</dbReference>
<keyword evidence="5" id="KW-1185">Reference proteome</keyword>
<dbReference type="Gene3D" id="3.10.20.90">
    <property type="entry name" value="Phosphatidylinositol 3-kinase Catalytic Subunit, Chain A, domain 1"/>
    <property type="match status" value="1"/>
</dbReference>
<sequence length="545" mass="61497">MQTPQVGTRISYLGNLATIRFVGSVDNTTGTWLGVEWDDSQRGKHDGVKDGKRYFSCRIPNAGSFIRPSVNVKYGVSFLEALSSKYIEAYHGSVSQEKVVLGSSNGAIEVEAVNLDKIRAKFSNLERLREVSLENELVARADPPGMINKTCPSTSVHIVSRHVIDLGELDIRGLNISTSLIPNWSTVIDIAIELPSLQRLALNRNRIEYQLDPQRSVTAFLNLLELELNGTLTTWSEFQNITAFMPRLRAVEMGYNRLIRLTSSNSHQSSIQTLNLDTNDLSDWNNLCDTLKSFPHLEQIIVASNRIASIPRPADSEAILRGLTGLFISSNSIESWKDIDALNFWCPSLQALSIAGNPIVDNAPDSRYSRQITIARIPTLTMLDFTAITTRERTDSELLYLSHISQTFDFESEALEKLNEEHPQWNALCQKHGVPDRARNRRSEQKEKLSSKLIEIQIYRVIGSAPSTLKMDQATPLRVLPTMNLKTFRLKIRKLLKLPSMDFTLWLHMPDDDWVELGTERDQQDLDWLGLENGTRIACCTVTRD</sequence>
<evidence type="ECO:0000313" key="4">
    <source>
        <dbReference type="EMBL" id="KAK7040916.1"/>
    </source>
</evidence>
<dbReference type="PROSITE" id="PS50245">
    <property type="entry name" value="CAP_GLY_2"/>
    <property type="match status" value="1"/>
</dbReference>
<proteinExistence type="predicted"/>
<gene>
    <name evidence="4" type="ORF">VNI00_009512</name>
</gene>
<reference evidence="4 5" key="1">
    <citation type="submission" date="2024-01" db="EMBL/GenBank/DDBJ databases">
        <title>A draft genome for a cacao thread blight-causing isolate of Paramarasmius palmivorus.</title>
        <authorList>
            <person name="Baruah I.K."/>
            <person name="Bukari Y."/>
            <person name="Amoako-Attah I."/>
            <person name="Meinhardt L.W."/>
            <person name="Bailey B.A."/>
            <person name="Cohen S.P."/>
        </authorList>
    </citation>
    <scope>NUCLEOTIDE SEQUENCE [LARGE SCALE GENOMIC DNA]</scope>
    <source>
        <strain evidence="4 5">GH-12</strain>
    </source>
</reference>
<evidence type="ECO:0000256" key="1">
    <source>
        <dbReference type="ARBA" id="ARBA00022614"/>
    </source>
</evidence>
<dbReference type="Gene3D" id="3.80.10.10">
    <property type="entry name" value="Ribonuclease Inhibitor"/>
    <property type="match status" value="2"/>
</dbReference>
<dbReference type="PANTHER" id="PTHR18849:SF0">
    <property type="entry name" value="CILIA- AND FLAGELLA-ASSOCIATED PROTEIN 410-RELATED"/>
    <property type="match status" value="1"/>
</dbReference>
<dbReference type="SUPFAM" id="SSF52058">
    <property type="entry name" value="L domain-like"/>
    <property type="match status" value="1"/>
</dbReference>
<dbReference type="EMBL" id="JAYKXP010000035">
    <property type="protein sequence ID" value="KAK7040916.1"/>
    <property type="molecule type" value="Genomic_DNA"/>
</dbReference>
<accession>A0AAW0CQL1</accession>
<dbReference type="Proteomes" id="UP001383192">
    <property type="component" value="Unassembled WGS sequence"/>
</dbReference>
<dbReference type="SUPFAM" id="SSF74924">
    <property type="entry name" value="Cap-Gly domain"/>
    <property type="match status" value="1"/>
</dbReference>
<dbReference type="PANTHER" id="PTHR18849">
    <property type="entry name" value="LEUCINE RICH REPEAT PROTEIN"/>
    <property type="match status" value="1"/>
</dbReference>
<keyword evidence="1" id="KW-0433">Leucine-rich repeat</keyword>
<dbReference type="InterPro" id="IPR000938">
    <property type="entry name" value="CAP-Gly_domain"/>
</dbReference>
<evidence type="ECO:0000259" key="3">
    <source>
        <dbReference type="PROSITE" id="PS50245"/>
    </source>
</evidence>
<feature type="domain" description="CAP-Gly" evidence="3">
    <location>
        <begin position="23"/>
        <end position="67"/>
    </location>
</feature>
<comment type="caution">
    <text evidence="4">The sequence shown here is derived from an EMBL/GenBank/DDBJ whole genome shotgun (WGS) entry which is preliminary data.</text>
</comment>
<dbReference type="Gene3D" id="2.30.30.190">
    <property type="entry name" value="CAP Gly-rich-like domain"/>
    <property type="match status" value="1"/>
</dbReference>
<dbReference type="SMART" id="SM01052">
    <property type="entry name" value="CAP_GLY"/>
    <property type="match status" value="1"/>
</dbReference>
<keyword evidence="2" id="KW-0677">Repeat</keyword>